<protein>
    <submittedName>
        <fullName evidence="13">CCKAR</fullName>
    </submittedName>
</protein>
<dbReference type="Proteomes" id="UP000597762">
    <property type="component" value="Unassembled WGS sequence"/>
</dbReference>
<dbReference type="GO" id="GO:0005886">
    <property type="term" value="C:plasma membrane"/>
    <property type="evidence" value="ECO:0007669"/>
    <property type="project" value="TreeGrafter"/>
</dbReference>
<evidence type="ECO:0000256" key="10">
    <source>
        <dbReference type="SAM" id="MobiDB-lite"/>
    </source>
</evidence>
<dbReference type="CDD" id="cd15001">
    <property type="entry name" value="7tmA_GPRnna14-like"/>
    <property type="match status" value="1"/>
</dbReference>
<evidence type="ECO:0000256" key="1">
    <source>
        <dbReference type="ARBA" id="ARBA00004141"/>
    </source>
</evidence>
<dbReference type="PRINTS" id="PR00237">
    <property type="entry name" value="GPCRRHODOPSN"/>
</dbReference>
<dbReference type="PROSITE" id="PS00237">
    <property type="entry name" value="G_PROTEIN_RECEP_F1_1"/>
    <property type="match status" value="1"/>
</dbReference>
<dbReference type="EMBL" id="CAHIKZ030001569">
    <property type="protein sequence ID" value="CAE1268447.1"/>
    <property type="molecule type" value="Genomic_DNA"/>
</dbReference>
<evidence type="ECO:0000313" key="14">
    <source>
        <dbReference type="Proteomes" id="UP000597762"/>
    </source>
</evidence>
<dbReference type="PANTHER" id="PTHR45695:SF15">
    <property type="entry name" value="OPSIN RH2"/>
    <property type="match status" value="1"/>
</dbReference>
<evidence type="ECO:0000256" key="4">
    <source>
        <dbReference type="ARBA" id="ARBA00022989"/>
    </source>
</evidence>
<feature type="region of interest" description="Disordered" evidence="10">
    <location>
        <begin position="246"/>
        <end position="284"/>
    </location>
</feature>
<evidence type="ECO:0000256" key="6">
    <source>
        <dbReference type="ARBA" id="ARBA00023136"/>
    </source>
</evidence>
<dbReference type="GO" id="GO:0004983">
    <property type="term" value="F:neuropeptide Y receptor activity"/>
    <property type="evidence" value="ECO:0007669"/>
    <property type="project" value="InterPro"/>
</dbReference>
<feature type="transmembrane region" description="Helical" evidence="11">
    <location>
        <begin position="79"/>
        <end position="107"/>
    </location>
</feature>
<comment type="similarity">
    <text evidence="2 9">Belongs to the G-protein coupled receptor 1 family.</text>
</comment>
<comment type="subcellular location">
    <subcellularLocation>
        <location evidence="1">Membrane</location>
        <topology evidence="1">Multi-pass membrane protein</topology>
    </subcellularLocation>
</comment>
<dbReference type="InterPro" id="IPR000276">
    <property type="entry name" value="GPCR_Rhodpsn"/>
</dbReference>
<evidence type="ECO:0000256" key="8">
    <source>
        <dbReference type="ARBA" id="ARBA00023224"/>
    </source>
</evidence>
<dbReference type="InterPro" id="IPR017452">
    <property type="entry name" value="GPCR_Rhodpsn_7TM"/>
</dbReference>
<feature type="transmembrane region" description="Helical" evidence="11">
    <location>
        <begin position="158"/>
        <end position="178"/>
    </location>
</feature>
<dbReference type="InterPro" id="IPR000611">
    <property type="entry name" value="NPY_rcpt"/>
</dbReference>
<dbReference type="Pfam" id="PF00001">
    <property type="entry name" value="7tm_1"/>
    <property type="match status" value="1"/>
</dbReference>
<keyword evidence="8 9" id="KW-0807">Transducer</keyword>
<evidence type="ECO:0000256" key="11">
    <source>
        <dbReference type="SAM" id="Phobius"/>
    </source>
</evidence>
<evidence type="ECO:0000256" key="5">
    <source>
        <dbReference type="ARBA" id="ARBA00023040"/>
    </source>
</evidence>
<dbReference type="OrthoDB" id="2132067at2759"/>
<feature type="transmembrane region" description="Helical" evidence="11">
    <location>
        <begin position="338"/>
        <end position="356"/>
    </location>
</feature>
<dbReference type="AlphaFoldDB" id="A0A812CLQ2"/>
<evidence type="ECO:0000259" key="12">
    <source>
        <dbReference type="PROSITE" id="PS50262"/>
    </source>
</evidence>
<keyword evidence="4 11" id="KW-1133">Transmembrane helix</keyword>
<accession>A0A812CLQ2</accession>
<feature type="transmembrane region" description="Helical" evidence="11">
    <location>
        <begin position="297"/>
        <end position="318"/>
    </location>
</feature>
<dbReference type="SMART" id="SM01381">
    <property type="entry name" value="7TM_GPCR_Srsx"/>
    <property type="match status" value="1"/>
</dbReference>
<evidence type="ECO:0000256" key="7">
    <source>
        <dbReference type="ARBA" id="ARBA00023170"/>
    </source>
</evidence>
<dbReference type="PRINTS" id="PR01012">
    <property type="entry name" value="NRPEPTIDEYR"/>
</dbReference>
<dbReference type="PROSITE" id="PS50262">
    <property type="entry name" value="G_PROTEIN_RECEP_F1_2"/>
    <property type="match status" value="1"/>
</dbReference>
<evidence type="ECO:0000256" key="2">
    <source>
        <dbReference type="ARBA" id="ARBA00010663"/>
    </source>
</evidence>
<gene>
    <name evidence="13" type="ORF">SPHA_36086</name>
</gene>
<dbReference type="Gene3D" id="1.20.1070.10">
    <property type="entry name" value="Rhodopsin 7-helix transmembrane proteins"/>
    <property type="match status" value="1"/>
</dbReference>
<dbReference type="PANTHER" id="PTHR45695">
    <property type="entry name" value="LEUCOKININ RECEPTOR-RELATED"/>
    <property type="match status" value="1"/>
</dbReference>
<proteinExistence type="inferred from homology"/>
<keyword evidence="5 9" id="KW-0297">G-protein coupled receptor</keyword>
<evidence type="ECO:0000256" key="3">
    <source>
        <dbReference type="ARBA" id="ARBA00022692"/>
    </source>
</evidence>
<feature type="region of interest" description="Disordered" evidence="10">
    <location>
        <begin position="399"/>
        <end position="440"/>
    </location>
</feature>
<dbReference type="SUPFAM" id="SSF81321">
    <property type="entry name" value="Family A G protein-coupled receptor-like"/>
    <property type="match status" value="1"/>
</dbReference>
<evidence type="ECO:0000313" key="13">
    <source>
        <dbReference type="EMBL" id="CAE1268447.1"/>
    </source>
</evidence>
<name>A0A812CLQ2_ACAPH</name>
<keyword evidence="14" id="KW-1185">Reference proteome</keyword>
<keyword evidence="3 9" id="KW-0812">Transmembrane</keyword>
<keyword evidence="6 11" id="KW-0472">Membrane</keyword>
<evidence type="ECO:0000256" key="9">
    <source>
        <dbReference type="RuleBase" id="RU000688"/>
    </source>
</evidence>
<reference evidence="13" key="1">
    <citation type="submission" date="2021-01" db="EMBL/GenBank/DDBJ databases">
        <authorList>
            <person name="Li R."/>
            <person name="Bekaert M."/>
        </authorList>
    </citation>
    <scope>NUCLEOTIDE SEQUENCE</scope>
    <source>
        <strain evidence="13">Farmed</strain>
    </source>
</reference>
<comment type="caution">
    <text evidence="13">The sequence shown here is derived from an EMBL/GenBank/DDBJ whole genome shotgun (WGS) entry which is preliminary data.</text>
</comment>
<feature type="transmembrane region" description="Helical" evidence="11">
    <location>
        <begin position="209"/>
        <end position="235"/>
    </location>
</feature>
<keyword evidence="7 9" id="KW-0675">Receptor</keyword>
<sequence length="440" mass="49873">MMSDPEIEGECSDLFNLTHQYDEYIFCIYNDVDSGIPLEEVIPAGFVYVFTLLLGVVGNALVIFCIVRHKGMRSITNIFLLSLATADLMLVLICVPVKGIAFFSFSWTTGKVMCKLVHYVQNVSMICSVMTLTMMSIERYVAIRYPLKAKYLCTLVHAKVVIFSVWSLSFILAVPILFGQKLVEGGVLQKGYTCIKEWSDPIYKELYELYMLIIMLIIPTGVMIVAYTGICWEMITVTARRADMRSGSLSETTPPSEKMDQTRKGVFKGNRKSSSQTKTKKKSVEDDKTKMQVVKMLVVVVFLFVLCWAPILINNVLVGFNILPLLHYGSLKPMRMTFHLLSYFNSCINPVVYSFMSRNFRESFKQTFRNLCCGKKPLAEGNTRYTRVGTMSFATRTTSVNRSRKYQNRTDSDKVDQSNSSSDNVKITLAPPNYEDVEAS</sequence>
<organism evidence="13 14">
    <name type="scientific">Acanthosepion pharaonis</name>
    <name type="common">Pharaoh cuttlefish</name>
    <name type="synonym">Sepia pharaonis</name>
    <dbReference type="NCBI Taxonomy" id="158019"/>
    <lineage>
        <taxon>Eukaryota</taxon>
        <taxon>Metazoa</taxon>
        <taxon>Spiralia</taxon>
        <taxon>Lophotrochozoa</taxon>
        <taxon>Mollusca</taxon>
        <taxon>Cephalopoda</taxon>
        <taxon>Coleoidea</taxon>
        <taxon>Decapodiformes</taxon>
        <taxon>Sepiida</taxon>
        <taxon>Sepiina</taxon>
        <taxon>Sepiidae</taxon>
        <taxon>Acanthosepion</taxon>
    </lineage>
</organism>
<feature type="transmembrane region" description="Helical" evidence="11">
    <location>
        <begin position="119"/>
        <end position="137"/>
    </location>
</feature>
<feature type="domain" description="G-protein coupled receptors family 1 profile" evidence="12">
    <location>
        <begin position="58"/>
        <end position="353"/>
    </location>
</feature>
<feature type="transmembrane region" description="Helical" evidence="11">
    <location>
        <begin position="46"/>
        <end position="67"/>
    </location>
</feature>